<dbReference type="SUPFAM" id="SSF82215">
    <property type="entry name" value="C-terminal autoproteolytic domain of nucleoporin nup98"/>
    <property type="match status" value="1"/>
</dbReference>
<comment type="caution">
    <text evidence="10">The sequence shown here is derived from an EMBL/GenBank/DDBJ whole genome shotgun (WGS) entry which is preliminary data.</text>
</comment>
<evidence type="ECO:0000256" key="3">
    <source>
        <dbReference type="ARBA" id="ARBA00022816"/>
    </source>
</evidence>
<dbReference type="PANTHER" id="PTHR23198">
    <property type="entry name" value="NUCLEOPORIN"/>
    <property type="match status" value="1"/>
</dbReference>
<dbReference type="Proteomes" id="UP001318860">
    <property type="component" value="Unassembled WGS sequence"/>
</dbReference>
<comment type="subcellular location">
    <subcellularLocation>
        <location evidence="1">Nucleus</location>
        <location evidence="1">Nuclear pore complex</location>
    </subcellularLocation>
</comment>
<name>A0ABR0VZ00_REHGL</name>
<evidence type="ECO:0000256" key="4">
    <source>
        <dbReference type="ARBA" id="ARBA00022927"/>
    </source>
</evidence>
<feature type="region of interest" description="Disordered" evidence="8">
    <location>
        <begin position="48"/>
        <end position="75"/>
    </location>
</feature>
<reference evidence="10 11" key="1">
    <citation type="journal article" date="2021" name="Comput. Struct. Biotechnol. J.">
        <title>De novo genome assembly of the potent medicinal plant Rehmannia glutinosa using nanopore technology.</title>
        <authorList>
            <person name="Ma L."/>
            <person name="Dong C."/>
            <person name="Song C."/>
            <person name="Wang X."/>
            <person name="Zheng X."/>
            <person name="Niu Y."/>
            <person name="Chen S."/>
            <person name="Feng W."/>
        </authorList>
    </citation>
    <scope>NUCLEOTIDE SEQUENCE [LARGE SCALE GENOMIC DNA]</scope>
    <source>
        <strain evidence="10">DH-2019</strain>
    </source>
</reference>
<evidence type="ECO:0000256" key="5">
    <source>
        <dbReference type="ARBA" id="ARBA00023010"/>
    </source>
</evidence>
<evidence type="ECO:0000313" key="10">
    <source>
        <dbReference type="EMBL" id="KAK6139500.1"/>
    </source>
</evidence>
<keyword evidence="11" id="KW-1185">Reference proteome</keyword>
<keyword evidence="7" id="KW-0539">Nucleus</keyword>
<evidence type="ECO:0000256" key="1">
    <source>
        <dbReference type="ARBA" id="ARBA00004567"/>
    </source>
</evidence>
<evidence type="ECO:0000256" key="6">
    <source>
        <dbReference type="ARBA" id="ARBA00023132"/>
    </source>
</evidence>
<keyword evidence="2" id="KW-0813">Transport</keyword>
<dbReference type="InterPro" id="IPR036903">
    <property type="entry name" value="Nup98_auto-Pept-S59_dom_sf"/>
</dbReference>
<feature type="compositionally biased region" description="Polar residues" evidence="8">
    <location>
        <begin position="176"/>
        <end position="185"/>
    </location>
</feature>
<dbReference type="InterPro" id="IPR007230">
    <property type="entry name" value="Nup98_auto-Pept-S59_dom"/>
</dbReference>
<evidence type="ECO:0000256" key="7">
    <source>
        <dbReference type="ARBA" id="ARBA00023242"/>
    </source>
</evidence>
<sequence length="528" mass="56969">MEFVFRELRAVAGSTFSIQNQGNAFQQSNSHFGPVFVVSTSFKPVNSIGDSNLNRSSRNSGFEESSTTLFGSPKNSGIGFNSTPPNLHSNSASNSTSSIFGVKVPPFAPAGSSSIFGTSSISGIQGFSGGHTPWDGQSLASASFKTFDSPANIFRNPPLSNQSSFSSPFHPFKSNLSDPKSQDLVTPNSTTSPSPNPFSLAKSNLFQSQAFIPQPTVVSSMPTFNANLNPSFVTPFSESGQTNSCQCPTISTTSTSPSVSSTFSLSKISSTVTPSTQSTSLAVLGPWPSEPTSIPNASQPGETAEKLDCHFTNNLSQPSLGKGCEDKDLPNCSFQHNVNPTWVTGGDTSIQEQDLPSILNQHQDNDTAVIQKHEADVLALMPKLPNGEYYMEPSLKELAAKEMAEPGSCTRVNNFVVGRLGYGNIKFLGETDVRYLDLESVVQFNDREVIVYADDRKKPPVGQSLNKPAEVTLLNVKCISKKAGKQYVDGPQVRSFKERLMKKASEQGAEFVSYDPVQGEWKFRVEHF</sequence>
<protein>
    <recommendedName>
        <fullName evidence="9">Peptidase S59 domain-containing protein</fullName>
    </recommendedName>
</protein>
<dbReference type="Pfam" id="PF04096">
    <property type="entry name" value="Nucleoporin2"/>
    <property type="match status" value="1"/>
</dbReference>
<dbReference type="Gene3D" id="3.30.1610.10">
    <property type="entry name" value="Peptidase S59, nucleoporin"/>
    <property type="match status" value="1"/>
</dbReference>
<accession>A0ABR0VZ00</accession>
<keyword evidence="3" id="KW-0509">mRNA transport</keyword>
<evidence type="ECO:0000259" key="9">
    <source>
        <dbReference type="PROSITE" id="PS51434"/>
    </source>
</evidence>
<gene>
    <name evidence="10" type="ORF">DH2020_026760</name>
</gene>
<dbReference type="PANTHER" id="PTHR23198:SF19">
    <property type="entry name" value="NUCLEAR PORE COMPLEX PROTEIN NUP98A-LIKE ISOFORM X1"/>
    <property type="match status" value="1"/>
</dbReference>
<keyword evidence="5" id="KW-0811">Translocation</keyword>
<dbReference type="EMBL" id="JABTTQ020000412">
    <property type="protein sequence ID" value="KAK6139500.1"/>
    <property type="molecule type" value="Genomic_DNA"/>
</dbReference>
<keyword evidence="6" id="KW-0906">Nuclear pore complex</keyword>
<dbReference type="InterPro" id="IPR037665">
    <property type="entry name" value="Nucleoporin_S59-like"/>
</dbReference>
<evidence type="ECO:0000313" key="11">
    <source>
        <dbReference type="Proteomes" id="UP001318860"/>
    </source>
</evidence>
<evidence type="ECO:0000256" key="2">
    <source>
        <dbReference type="ARBA" id="ARBA00022448"/>
    </source>
</evidence>
<evidence type="ECO:0000256" key="8">
    <source>
        <dbReference type="SAM" id="MobiDB-lite"/>
    </source>
</evidence>
<proteinExistence type="predicted"/>
<keyword evidence="4" id="KW-0653">Protein transport</keyword>
<dbReference type="PROSITE" id="PS51434">
    <property type="entry name" value="NUP_C"/>
    <property type="match status" value="1"/>
</dbReference>
<organism evidence="10 11">
    <name type="scientific">Rehmannia glutinosa</name>
    <name type="common">Chinese foxglove</name>
    <dbReference type="NCBI Taxonomy" id="99300"/>
    <lineage>
        <taxon>Eukaryota</taxon>
        <taxon>Viridiplantae</taxon>
        <taxon>Streptophyta</taxon>
        <taxon>Embryophyta</taxon>
        <taxon>Tracheophyta</taxon>
        <taxon>Spermatophyta</taxon>
        <taxon>Magnoliopsida</taxon>
        <taxon>eudicotyledons</taxon>
        <taxon>Gunneridae</taxon>
        <taxon>Pentapetalae</taxon>
        <taxon>asterids</taxon>
        <taxon>lamiids</taxon>
        <taxon>Lamiales</taxon>
        <taxon>Orobanchaceae</taxon>
        <taxon>Rehmannieae</taxon>
        <taxon>Rehmannia</taxon>
    </lineage>
</organism>
<feature type="region of interest" description="Disordered" evidence="8">
    <location>
        <begin position="170"/>
        <end position="197"/>
    </location>
</feature>
<feature type="domain" description="Peptidase S59" evidence="9">
    <location>
        <begin position="386"/>
        <end position="528"/>
    </location>
</feature>